<accession>A0A4U6XGN8</accession>
<protein>
    <submittedName>
        <fullName evidence="2">Uncharacterized protein</fullName>
    </submittedName>
</protein>
<feature type="region of interest" description="Disordered" evidence="1">
    <location>
        <begin position="276"/>
        <end position="297"/>
    </location>
</feature>
<name>A0A4U6XGN8_9PEZI</name>
<gene>
    <name evidence="2" type="ORF">CTA1_5341</name>
</gene>
<dbReference type="EMBL" id="PJEX01000116">
    <property type="protein sequence ID" value="TKW54945.1"/>
    <property type="molecule type" value="Genomic_DNA"/>
</dbReference>
<proteinExistence type="predicted"/>
<reference evidence="2 3" key="1">
    <citation type="journal article" date="2019" name="PLoS ONE">
        <title>Comparative genome analysis indicates high evolutionary potential of pathogenicity genes in Colletotrichum tanaceti.</title>
        <authorList>
            <person name="Lelwala R.V."/>
            <person name="Korhonen P.K."/>
            <person name="Young N.D."/>
            <person name="Scott J.B."/>
            <person name="Ades P.A."/>
            <person name="Gasser R.B."/>
            <person name="Taylor P.W.J."/>
        </authorList>
    </citation>
    <scope>NUCLEOTIDE SEQUENCE [LARGE SCALE GENOMIC DNA]</scope>
    <source>
        <strain evidence="2">BRIP57314</strain>
    </source>
</reference>
<sequence length="795" mass="80808">MWSARDVSSDLLHALFGVGRRQVGADGHPDLGLLRRHAQDALGRGLGLHHAAEQRQRVAGAVAEHAVALLVEDVDVRRGDAAAREPRPLHHAELGRRVRRADAEVLGRAGAEELDRVEGGAALAVLPEAVDPEGREPQRLGPGAQRLVARDELVLDDDVVGAPVHPDVLVDVALLPAVGHAEAELVRVGVRVEHEVLPEDVLLAQAVRDVLQDAVRDGHDGGGLVVELFLREARHLPGALDGRVVDAEVRLDALGPGEGHGVAARHEALLFGREPVGGHAPQHRRRDAAGVSGLDEGAEGQHDVFEAELVAEEVDDVDVIRVRALEAAVENGMGPEHGVFAFGDLELEALTAHVGGEARDAVGVAHVDLGLYDHIAKLTANGLLDDGLKVVVEVIAGIPGHDLANVVLGLVREERLAEGKHLLTDPVVGVVHAGRDGPARDAAAVDLVADAVLGLVHGADLDADAVDGGAGVGGGHELGGDALEEEDGAEEALAALAVVVVGGPVVLLALLGAVHALEVRVEGGVAAVAVEHASAVGLAGGAALDAALDAVVAGEGVVHAAGARLVAAVVEVGVGVAAAAVDPAGVLEPVVAVDVGLAGAGLAVVADGALVAGGELDLVPVDGRDLGDGELAEELDEDAADGAVGALPEGEGEAGGPPVLVGVLVRGRGDDALDARVGQGPQGEGDAAVVVGGGIGVLEAPVVVQDAGHGDEEPVDGVAAHLVVARGAVEVVGKAVLPENVVELAEVLLSLFVEYVGVSSFLEGGERNRESAMRSEMRTGDEKEKRTRGDENERR</sequence>
<dbReference type="Proteomes" id="UP000310108">
    <property type="component" value="Unassembled WGS sequence"/>
</dbReference>
<evidence type="ECO:0000313" key="2">
    <source>
        <dbReference type="EMBL" id="TKW54945.1"/>
    </source>
</evidence>
<keyword evidence="3" id="KW-1185">Reference proteome</keyword>
<evidence type="ECO:0000256" key="1">
    <source>
        <dbReference type="SAM" id="MobiDB-lite"/>
    </source>
</evidence>
<comment type="caution">
    <text evidence="2">The sequence shown here is derived from an EMBL/GenBank/DDBJ whole genome shotgun (WGS) entry which is preliminary data.</text>
</comment>
<organism evidence="2 3">
    <name type="scientific">Colletotrichum tanaceti</name>
    <dbReference type="NCBI Taxonomy" id="1306861"/>
    <lineage>
        <taxon>Eukaryota</taxon>
        <taxon>Fungi</taxon>
        <taxon>Dikarya</taxon>
        <taxon>Ascomycota</taxon>
        <taxon>Pezizomycotina</taxon>
        <taxon>Sordariomycetes</taxon>
        <taxon>Hypocreomycetidae</taxon>
        <taxon>Glomerellales</taxon>
        <taxon>Glomerellaceae</taxon>
        <taxon>Colletotrichum</taxon>
        <taxon>Colletotrichum destructivum species complex</taxon>
    </lineage>
</organism>
<feature type="region of interest" description="Disordered" evidence="1">
    <location>
        <begin position="766"/>
        <end position="795"/>
    </location>
</feature>
<dbReference type="AlphaFoldDB" id="A0A4U6XGN8"/>
<evidence type="ECO:0000313" key="3">
    <source>
        <dbReference type="Proteomes" id="UP000310108"/>
    </source>
</evidence>